<dbReference type="InterPro" id="IPR006531">
    <property type="entry name" value="Gp5/Vgr_OB"/>
</dbReference>
<dbReference type="GO" id="GO:0005576">
    <property type="term" value="C:extracellular region"/>
    <property type="evidence" value="ECO:0007669"/>
    <property type="project" value="UniProtKB-SubCell"/>
</dbReference>
<feature type="compositionally biased region" description="Gly residues" evidence="4">
    <location>
        <begin position="623"/>
        <end position="632"/>
    </location>
</feature>
<feature type="region of interest" description="Disordered" evidence="4">
    <location>
        <begin position="619"/>
        <end position="645"/>
    </location>
</feature>
<sequence>MDSDRFDRRVRVASTLGDALIFERLDGSDGLSCQGEYRLLLLSRRGDLSASDLLGQPVSVLVELAPGGVREFNGLATGFSLLAPQGRLHRYQLILRPWTWMLTRCSDCRIFQDQTTPQILQSVFAAHSYADFRFELTGRYLPRPYCVQYRETDYQFIARLLEQEGMHFFFAHQDGRHQLVVADSATAHQPVPGYAQVDFLEPDPQPGWQREGLQSWIGSVEIQSTRQLLRDHDFEKPRADLQVEGEAASPIDHEQARALERYDYPGDYRERAEGERLARLQAEALRAQQQTFSGQGNAAGLTPGARFRLQSHPRPDQNQDYLVTAAEYRLQEAGLEPGERAEAWLSLKLSAIPAAQEYRPPALTPRPRVQGPQTAVVTGPAGDEIHTDRYGRVKVRFHWDRRGRGDQDSSCWIRVAHPWAGQNWGMVAIPRVGQEVVVEFLEGDPDRPLITGSVYNADQLPPYALPQHMTQSGIKSRSTPGGNGSNYNEIRFEDQRGAEELRLHAERDQVLQTRRDRVESVGNESHLTVGQDLREQCGGDHHLRVSGDQNVALGGSHSFSVAQDWQGQVGLRLAAEAGQEIHLKAGIKLVLEAGAQLTLKVGSSFIEIGPGGVTLAGPSVNLHGGGAPGNGSGASPEPPLPPRTVAAPDAAVVASPAPSAVLNASSRQAQAQALRLARDSASAFVEKCPD</sequence>
<protein>
    <submittedName>
        <fullName evidence="7">Type VI secretion system tip protein VgrG</fullName>
    </submittedName>
</protein>
<dbReference type="RefSeq" id="WP_161125992.1">
    <property type="nucleotide sequence ID" value="NZ_VYSB01000018.1"/>
</dbReference>
<feature type="domain" description="Gp5/Type VI secretion system Vgr C-terminal trimerisation" evidence="6">
    <location>
        <begin position="472"/>
        <end position="580"/>
    </location>
</feature>
<dbReference type="Pfam" id="PF05954">
    <property type="entry name" value="Phage_GPD"/>
    <property type="match status" value="1"/>
</dbReference>
<proteinExistence type="inferred from homology"/>
<dbReference type="PANTHER" id="PTHR32305">
    <property type="match status" value="1"/>
</dbReference>
<evidence type="ECO:0000259" key="5">
    <source>
        <dbReference type="Pfam" id="PF04717"/>
    </source>
</evidence>
<evidence type="ECO:0000256" key="1">
    <source>
        <dbReference type="ARBA" id="ARBA00004613"/>
    </source>
</evidence>
<comment type="subcellular location">
    <subcellularLocation>
        <location evidence="1">Secreted</location>
    </subcellularLocation>
</comment>
<reference evidence="7 8" key="1">
    <citation type="submission" date="2019-09" db="EMBL/GenBank/DDBJ databases">
        <title>Identification of Malikia spinosa a prominent benzene-, toluene-, and ethylbenzene-degrading bacterium: enrichment, isolation and whole genome sequencing.</title>
        <authorList>
            <person name="Tancsics A."/>
            <person name="Revesz F."/>
            <person name="Kriszt B."/>
        </authorList>
    </citation>
    <scope>NUCLEOTIDE SEQUENCE [LARGE SCALE GENOMIC DNA]</scope>
    <source>
        <strain evidence="7 8">AB6</strain>
    </source>
</reference>
<dbReference type="NCBIfam" id="TIGR03361">
    <property type="entry name" value="VI_Rhs_Vgr"/>
    <property type="match status" value="1"/>
</dbReference>
<evidence type="ECO:0000256" key="2">
    <source>
        <dbReference type="ARBA" id="ARBA00005558"/>
    </source>
</evidence>
<dbReference type="Gene3D" id="4.10.220.110">
    <property type="match status" value="1"/>
</dbReference>
<name>A0A7C9NI79_9BURK</name>
<dbReference type="NCBIfam" id="TIGR01646">
    <property type="entry name" value="vgr_GE"/>
    <property type="match status" value="1"/>
</dbReference>
<dbReference type="InterPro" id="IPR037026">
    <property type="entry name" value="Vgr_OB-fold_dom_sf"/>
</dbReference>
<comment type="caution">
    <text evidence="7">The sequence shown here is derived from an EMBL/GenBank/DDBJ whole genome shotgun (WGS) entry which is preliminary data.</text>
</comment>
<evidence type="ECO:0000313" key="8">
    <source>
        <dbReference type="Proteomes" id="UP000481947"/>
    </source>
</evidence>
<gene>
    <name evidence="7" type="primary">tssI</name>
    <name evidence="7" type="ORF">F5985_14805</name>
</gene>
<evidence type="ECO:0000256" key="3">
    <source>
        <dbReference type="ARBA" id="ARBA00022525"/>
    </source>
</evidence>
<dbReference type="AlphaFoldDB" id="A0A7C9NI79"/>
<dbReference type="SUPFAM" id="SSF69255">
    <property type="entry name" value="gp5 N-terminal domain-like"/>
    <property type="match status" value="1"/>
</dbReference>
<dbReference type="Gene3D" id="3.55.50.10">
    <property type="entry name" value="Baseplate protein-like domains"/>
    <property type="match status" value="1"/>
</dbReference>
<evidence type="ECO:0000256" key="4">
    <source>
        <dbReference type="SAM" id="MobiDB-lite"/>
    </source>
</evidence>
<feature type="domain" description="Gp5/Type VI secretion system Vgr protein OB-fold" evidence="5">
    <location>
        <begin position="386"/>
        <end position="455"/>
    </location>
</feature>
<accession>A0A7C9NI79</accession>
<dbReference type="Proteomes" id="UP000481947">
    <property type="component" value="Unassembled WGS sequence"/>
</dbReference>
<feature type="region of interest" description="Disordered" evidence="4">
    <location>
        <begin position="361"/>
        <end position="383"/>
    </location>
</feature>
<keyword evidence="3" id="KW-0964">Secreted</keyword>
<dbReference type="Pfam" id="PF22178">
    <property type="entry name" value="Gp5_trimer_C"/>
    <property type="match status" value="1"/>
</dbReference>
<dbReference type="InterPro" id="IPR054030">
    <property type="entry name" value="Gp5_Vgr_C"/>
</dbReference>
<dbReference type="InterPro" id="IPR006533">
    <property type="entry name" value="T6SS_Vgr_RhsGE"/>
</dbReference>
<dbReference type="Gene3D" id="2.40.50.230">
    <property type="entry name" value="Gp5 N-terminal domain"/>
    <property type="match status" value="1"/>
</dbReference>
<evidence type="ECO:0000313" key="7">
    <source>
        <dbReference type="EMBL" id="MYZ53363.1"/>
    </source>
</evidence>
<evidence type="ECO:0000259" key="6">
    <source>
        <dbReference type="Pfam" id="PF22178"/>
    </source>
</evidence>
<comment type="similarity">
    <text evidence="2">Belongs to the VgrG protein family.</text>
</comment>
<dbReference type="InterPro" id="IPR050708">
    <property type="entry name" value="T6SS_VgrG/RHS"/>
</dbReference>
<dbReference type="SUPFAM" id="SSF69349">
    <property type="entry name" value="Phage fibre proteins"/>
    <property type="match status" value="1"/>
</dbReference>
<dbReference type="SUPFAM" id="SSF69279">
    <property type="entry name" value="Phage tail proteins"/>
    <property type="match status" value="2"/>
</dbReference>
<dbReference type="PANTHER" id="PTHR32305:SF15">
    <property type="entry name" value="PROTEIN RHSA-RELATED"/>
    <property type="match status" value="1"/>
</dbReference>
<dbReference type="Pfam" id="PF04717">
    <property type="entry name" value="Phage_base_V"/>
    <property type="match status" value="1"/>
</dbReference>
<dbReference type="InterPro" id="IPR017847">
    <property type="entry name" value="T6SS_RhsGE_Vgr_subset"/>
</dbReference>
<dbReference type="Gene3D" id="2.30.110.50">
    <property type="match status" value="1"/>
</dbReference>
<dbReference type="EMBL" id="VYSB01000018">
    <property type="protein sequence ID" value="MYZ53363.1"/>
    <property type="molecule type" value="Genomic_DNA"/>
</dbReference>
<organism evidence="7 8">
    <name type="scientific">Malikia spinosa</name>
    <dbReference type="NCBI Taxonomy" id="86180"/>
    <lineage>
        <taxon>Bacteria</taxon>
        <taxon>Pseudomonadati</taxon>
        <taxon>Pseudomonadota</taxon>
        <taxon>Betaproteobacteria</taxon>
        <taxon>Burkholderiales</taxon>
        <taxon>Comamonadaceae</taxon>
        <taxon>Malikia</taxon>
    </lineage>
</organism>